<evidence type="ECO:0000256" key="12">
    <source>
        <dbReference type="ARBA" id="ARBA00023242"/>
    </source>
</evidence>
<evidence type="ECO:0000256" key="8">
    <source>
        <dbReference type="ARBA" id="ARBA00022786"/>
    </source>
</evidence>
<dbReference type="EMBL" id="JAGKQM010000015">
    <property type="protein sequence ID" value="KAH0880945.1"/>
    <property type="molecule type" value="Genomic_DNA"/>
</dbReference>
<keyword evidence="11" id="KW-0804">Transcription</keyword>
<evidence type="ECO:0000313" key="17">
    <source>
        <dbReference type="EMBL" id="KAH0880945.1"/>
    </source>
</evidence>
<comment type="caution">
    <text evidence="17">The sequence shown here is derived from an EMBL/GenBank/DDBJ whole genome shotgun (WGS) entry which is preliminary data.</text>
</comment>
<dbReference type="CDD" id="cd02440">
    <property type="entry name" value="AdoMet_MTases"/>
    <property type="match status" value="1"/>
</dbReference>
<reference evidence="17 18" key="1">
    <citation type="submission" date="2021-05" db="EMBL/GenBank/DDBJ databases">
        <title>Genome Assembly of Synthetic Allotetraploid Brassica napus Reveals Homoeologous Exchanges between Subgenomes.</title>
        <authorList>
            <person name="Davis J.T."/>
        </authorList>
    </citation>
    <scope>NUCLEOTIDE SEQUENCE [LARGE SCALE GENOMIC DNA]</scope>
    <source>
        <strain evidence="18">cv. Da-Ae</strain>
        <tissue evidence="17">Seedling</tissue>
    </source>
</reference>
<dbReference type="HAMAP" id="MF_00408">
    <property type="entry name" value="TATA_bind_prot_arch"/>
    <property type="match status" value="1"/>
</dbReference>
<evidence type="ECO:0000256" key="15">
    <source>
        <dbReference type="SAM" id="Phobius"/>
    </source>
</evidence>
<keyword evidence="18" id="KW-1185">Reference proteome</keyword>
<dbReference type="PROSITE" id="PS00092">
    <property type="entry name" value="N6_MTASE"/>
    <property type="match status" value="1"/>
</dbReference>
<feature type="compositionally biased region" description="Polar residues" evidence="14">
    <location>
        <begin position="459"/>
        <end position="482"/>
    </location>
</feature>
<dbReference type="Gene3D" id="3.40.50.150">
    <property type="entry name" value="Vaccinia Virus protein VP39"/>
    <property type="match status" value="1"/>
</dbReference>
<keyword evidence="6" id="KW-0479">Metal-binding</keyword>
<evidence type="ECO:0000256" key="2">
    <source>
        <dbReference type="ARBA" id="ARBA00004123"/>
    </source>
</evidence>
<dbReference type="SUPFAM" id="SSF55945">
    <property type="entry name" value="TATA-box binding protein-like"/>
    <property type="match status" value="2"/>
</dbReference>
<dbReference type="Proteomes" id="UP000824890">
    <property type="component" value="Unassembled WGS sequence"/>
</dbReference>
<dbReference type="SUPFAM" id="SSF57850">
    <property type="entry name" value="RING/U-box"/>
    <property type="match status" value="1"/>
</dbReference>
<dbReference type="InterPro" id="IPR029063">
    <property type="entry name" value="SAM-dependent_MTases_sf"/>
</dbReference>
<keyword evidence="15" id="KW-0472">Membrane</keyword>
<keyword evidence="15" id="KW-1133">Transmembrane helix</keyword>
<evidence type="ECO:0000256" key="11">
    <source>
        <dbReference type="ARBA" id="ARBA00023163"/>
    </source>
</evidence>
<feature type="transmembrane region" description="Helical" evidence="15">
    <location>
        <begin position="56"/>
        <end position="75"/>
    </location>
</feature>
<dbReference type="InterPro" id="IPR000814">
    <property type="entry name" value="TBP"/>
</dbReference>
<dbReference type="InterPro" id="IPR039525">
    <property type="entry name" value="RNF126-like_zinc-ribbon"/>
</dbReference>
<feature type="region of interest" description="Disordered" evidence="14">
    <location>
        <begin position="449"/>
        <end position="489"/>
    </location>
</feature>
<feature type="transmembrane region" description="Helical" evidence="15">
    <location>
        <begin position="87"/>
        <end position="107"/>
    </location>
</feature>
<name>A0ABQ7ZLP3_BRANA</name>
<evidence type="ECO:0000256" key="7">
    <source>
        <dbReference type="ARBA" id="ARBA00022771"/>
    </source>
</evidence>
<keyword evidence="7 13" id="KW-0863">Zinc-finger</keyword>
<accession>A0ABQ7ZLP3</accession>
<comment type="subcellular location">
    <subcellularLocation>
        <location evidence="2">Nucleus</location>
    </subcellularLocation>
</comment>
<dbReference type="Pfam" id="PF05175">
    <property type="entry name" value="MTS"/>
    <property type="match status" value="1"/>
</dbReference>
<keyword evidence="9" id="KW-0862">Zinc</keyword>
<dbReference type="Pfam" id="PF14369">
    <property type="entry name" value="Zn_ribbon_19"/>
    <property type="match status" value="1"/>
</dbReference>
<evidence type="ECO:0000256" key="4">
    <source>
        <dbReference type="ARBA" id="ARBA00012483"/>
    </source>
</evidence>
<dbReference type="PROSITE" id="PS50089">
    <property type="entry name" value="ZF_RING_2"/>
    <property type="match status" value="1"/>
</dbReference>
<proteinExistence type="inferred from homology"/>
<evidence type="ECO:0000256" key="5">
    <source>
        <dbReference type="ARBA" id="ARBA00022679"/>
    </source>
</evidence>
<evidence type="ECO:0000256" key="14">
    <source>
        <dbReference type="SAM" id="MobiDB-lite"/>
    </source>
</evidence>
<sequence>MLQSVVVILIYAQIGCAMVGSLGALYNGVLLINLAIALFALVAIESNSQSLGRTYAVLLFCAILLDISWLILFSSEIWNISSEMYKALYIFSVKLTMAMEIAGFVIYRLGASIVDTSLPRRSDSDSQNSFVDPPCLGSQRSRDPDLRTSLLEPSTTAEHRSRSDDFLEDSINGPRSHEILEDSIDGPAYQFPPFDGGQNNLSSPKATHVMKHHSAENIFGGSQLSAAEASRHKSPLSKSLESLDSSLHRFKRWFSQVSDSRIRNQGLAMEDANAIRYWCHMCSRSVNPVIEGEVINCNFCQSGFVEEMDETPDQATGDHPHQALVVLINSFNQRIRIQDSVDASSVPSGSLGDYFIGPGFEMLLQRLAENDPNNRYGTPPATKEAVESLETVMVEEGLVQCTVCLDDFEIGVEAKEMPCKHKFHSECLLPWLELHSSCPVCRYLLPTGDDDGETKTDAETSSNVSMENNGTSVDSSSNNPSAVMSEKPPEIADIMRVSSHREVYEPCDDSFALVDALLADQTNLINHNPNLCMEIGCGSGYVITSLILLLKSKLPTVHYLATDTNPIAARVTNQTLEAHGVKAEIVCTDIASCLEERLAGSVDVMVVNPPYVPTPEYEVGMEGIASSWAGGENGRSVIDRMLPVVDRLLSEKGWFYLVTLTSNYPAEICLMMRKRGFAWRILVQRSTEEENLVILKFWRDGDEESLEKETSTASLVSEFSRSLTSFMEKQWRSKKTSSSFIHKRETKESQITLPLYINTHFTKSFFPLQSFRSVYKSLTSSFYFAKSPRNPRFRVGISKRERQMTDQGLEGSNPVDLAEHPSGIVPTLQNIVSTVNLDCKLDLKAIALQARNAEYNPKRFAAVIMRIREPKTTALIFASGKMVCTGAKSEYFSKMAARKYARIVQKLGFPAKFKDFKIQNIVGSCDVKFPIRLEGLAYSHAAFSSYEPELFPGLIYRMKVPKIVLLIFVSGKIVITGAKSGEIVLCKAKLCGVLAPWSCLTC</sequence>
<dbReference type="InterPro" id="IPR007848">
    <property type="entry name" value="Small_mtfrase_dom"/>
</dbReference>
<dbReference type="PANTHER" id="PTHR35471:SF2">
    <property type="entry name" value="TRANSMEMBRANE PROTEIN"/>
    <property type="match status" value="1"/>
</dbReference>
<feature type="region of interest" description="Disordered" evidence="14">
    <location>
        <begin position="118"/>
        <end position="172"/>
    </location>
</feature>
<protein>
    <recommendedName>
        <fullName evidence="4">RING-type E3 ubiquitin transferase</fullName>
        <ecNumber evidence="4">2.3.2.27</ecNumber>
    </recommendedName>
</protein>
<dbReference type="Gene3D" id="3.30.310.10">
    <property type="entry name" value="TATA-Binding Protein"/>
    <property type="match status" value="2"/>
</dbReference>
<feature type="domain" description="RING-type" evidence="16">
    <location>
        <begin position="401"/>
        <end position="442"/>
    </location>
</feature>
<dbReference type="InterPro" id="IPR002052">
    <property type="entry name" value="DNA_methylase_N6_adenine_CS"/>
</dbReference>
<evidence type="ECO:0000259" key="16">
    <source>
        <dbReference type="PROSITE" id="PS50089"/>
    </source>
</evidence>
<evidence type="ECO:0000313" key="18">
    <source>
        <dbReference type="Proteomes" id="UP000824890"/>
    </source>
</evidence>
<organism evidence="17 18">
    <name type="scientific">Brassica napus</name>
    <name type="common">Rape</name>
    <dbReference type="NCBI Taxonomy" id="3708"/>
    <lineage>
        <taxon>Eukaryota</taxon>
        <taxon>Viridiplantae</taxon>
        <taxon>Streptophyta</taxon>
        <taxon>Embryophyta</taxon>
        <taxon>Tracheophyta</taxon>
        <taxon>Spermatophyta</taxon>
        <taxon>Magnoliopsida</taxon>
        <taxon>eudicotyledons</taxon>
        <taxon>Gunneridae</taxon>
        <taxon>Pentapetalae</taxon>
        <taxon>rosids</taxon>
        <taxon>malvids</taxon>
        <taxon>Brassicales</taxon>
        <taxon>Brassicaceae</taxon>
        <taxon>Brassiceae</taxon>
        <taxon>Brassica</taxon>
    </lineage>
</organism>
<keyword evidence="10" id="KW-0238">DNA-binding</keyword>
<comment type="similarity">
    <text evidence="3">Belongs to the TBP family.</text>
</comment>
<dbReference type="SUPFAM" id="SSF53335">
    <property type="entry name" value="S-adenosyl-L-methionine-dependent methyltransferases"/>
    <property type="match status" value="1"/>
</dbReference>
<gene>
    <name evidence="17" type="ORF">HID58_068339</name>
</gene>
<dbReference type="PRINTS" id="PR00686">
    <property type="entry name" value="TIFACTORIID"/>
</dbReference>
<comment type="catalytic activity">
    <reaction evidence="1">
        <text>S-ubiquitinyl-[E2 ubiquitin-conjugating enzyme]-L-cysteine + [acceptor protein]-L-lysine = [E2 ubiquitin-conjugating enzyme]-L-cysteine + N(6)-ubiquitinyl-[acceptor protein]-L-lysine.</text>
        <dbReference type="EC" id="2.3.2.27"/>
    </reaction>
</comment>
<keyword evidence="5" id="KW-0808">Transferase</keyword>
<dbReference type="InterPro" id="IPR012295">
    <property type="entry name" value="TBP_dom_sf"/>
</dbReference>
<evidence type="ECO:0000256" key="1">
    <source>
        <dbReference type="ARBA" id="ARBA00000900"/>
    </source>
</evidence>
<dbReference type="InterPro" id="IPR001841">
    <property type="entry name" value="Znf_RING"/>
</dbReference>
<evidence type="ECO:0000256" key="10">
    <source>
        <dbReference type="ARBA" id="ARBA00023125"/>
    </source>
</evidence>
<dbReference type="InterPro" id="IPR033710">
    <property type="entry name" value="TBP_eukaryotic"/>
</dbReference>
<evidence type="ECO:0000256" key="13">
    <source>
        <dbReference type="PROSITE-ProRule" id="PRU00175"/>
    </source>
</evidence>
<dbReference type="CDD" id="cd16667">
    <property type="entry name" value="RING-H2_RNF126-like"/>
    <property type="match status" value="1"/>
</dbReference>
<keyword evidence="12" id="KW-0539">Nucleus</keyword>
<evidence type="ECO:0000256" key="9">
    <source>
        <dbReference type="ARBA" id="ARBA00022833"/>
    </source>
</evidence>
<keyword evidence="15" id="KW-0812">Transmembrane</keyword>
<dbReference type="EC" id="2.3.2.27" evidence="4"/>
<dbReference type="CDD" id="cd04516">
    <property type="entry name" value="TBP_eukaryotes"/>
    <property type="match status" value="1"/>
</dbReference>
<dbReference type="SMART" id="SM00184">
    <property type="entry name" value="RING"/>
    <property type="match status" value="1"/>
</dbReference>
<evidence type="ECO:0000256" key="3">
    <source>
        <dbReference type="ARBA" id="ARBA00005560"/>
    </source>
</evidence>
<dbReference type="PANTHER" id="PTHR35471">
    <property type="entry name" value="OS07G0223700 PROTEIN"/>
    <property type="match status" value="1"/>
</dbReference>
<evidence type="ECO:0000256" key="6">
    <source>
        <dbReference type="ARBA" id="ARBA00022723"/>
    </source>
</evidence>
<dbReference type="Gene3D" id="3.30.40.10">
    <property type="entry name" value="Zinc/RING finger domain, C3HC4 (zinc finger)"/>
    <property type="match status" value="1"/>
</dbReference>
<dbReference type="Pfam" id="PF13639">
    <property type="entry name" value="zf-RING_2"/>
    <property type="match status" value="1"/>
</dbReference>
<dbReference type="InterPro" id="IPR013083">
    <property type="entry name" value="Znf_RING/FYVE/PHD"/>
</dbReference>
<keyword evidence="8" id="KW-0833">Ubl conjugation pathway</keyword>
<feature type="transmembrane region" description="Helical" evidence="15">
    <location>
        <begin position="24"/>
        <end position="44"/>
    </location>
</feature>
<dbReference type="Pfam" id="PF00352">
    <property type="entry name" value="TBP"/>
    <property type="match status" value="2"/>
</dbReference>